<accession>A0A8K1C7U1</accession>
<dbReference type="AlphaFoldDB" id="A0A8K1C7U1"/>
<gene>
    <name evidence="2" type="ORF">Poli38472_011842</name>
</gene>
<evidence type="ECO:0000313" key="2">
    <source>
        <dbReference type="EMBL" id="TMW58254.1"/>
    </source>
</evidence>
<feature type="region of interest" description="Disordered" evidence="1">
    <location>
        <begin position="34"/>
        <end position="70"/>
    </location>
</feature>
<comment type="caution">
    <text evidence="2">The sequence shown here is derived from an EMBL/GenBank/DDBJ whole genome shotgun (WGS) entry which is preliminary data.</text>
</comment>
<dbReference type="PANTHER" id="PTHR35796">
    <property type="entry name" value="HYPOTHETICAL CYTOSOLIC PROTEIN"/>
    <property type="match status" value="1"/>
</dbReference>
<protein>
    <submittedName>
        <fullName evidence="2">Uncharacterized protein</fullName>
    </submittedName>
</protein>
<dbReference type="EMBL" id="SPLM01000112">
    <property type="protein sequence ID" value="TMW58254.1"/>
    <property type="molecule type" value="Genomic_DNA"/>
</dbReference>
<name>A0A8K1C7U1_PYTOL</name>
<dbReference type="Proteomes" id="UP000794436">
    <property type="component" value="Unassembled WGS sequence"/>
</dbReference>
<evidence type="ECO:0000313" key="3">
    <source>
        <dbReference type="Proteomes" id="UP000794436"/>
    </source>
</evidence>
<proteinExistence type="predicted"/>
<sequence length="416" mass="47005">MDSSEWADLEYLLASDEGEHTALNAALAWLDDADLPPLPQATDGSMSQPESSTESSSVTSEEPLKPRKRRLNRRDEVKLLRVTVQQLEARLSILKERSGKVRPPSVAQEGESTGEAWKRVAISQVNALQESERENTRLRTMLEDQVRLIKGLERLVMKKRSKTFSWCPEYSSQSTGADPIEDAQVEKEMNESIDEMLLDVDRILADERLQGDDANEPVNVTEVISDDQDQLVIEEMSTRMFPFKYQGAASALWNMWTATRVHMINNLRRRDVLVNGDSVRAVLEGEFQVNHVSARFRAKTIGRRVIENDRIIMPGVLLVEPMIMVDGKPLKGVFLRIRIWNIFRNTPGDSPVASRVFYSQCMPMTFGSNEDKAHQGIAALTNIMLQTSGVRVNMNNQIIENQLLENFAKMGLSDTT</sequence>
<organism evidence="2 3">
    <name type="scientific">Pythium oligandrum</name>
    <name type="common">Mycoparasitic fungus</name>
    <dbReference type="NCBI Taxonomy" id="41045"/>
    <lineage>
        <taxon>Eukaryota</taxon>
        <taxon>Sar</taxon>
        <taxon>Stramenopiles</taxon>
        <taxon>Oomycota</taxon>
        <taxon>Peronosporomycetes</taxon>
        <taxon>Pythiales</taxon>
        <taxon>Pythiaceae</taxon>
        <taxon>Pythium</taxon>
    </lineage>
</organism>
<dbReference type="PANTHER" id="PTHR35796:SF3">
    <property type="entry name" value="BHLH DOMAIN-CONTAINING PROTEIN"/>
    <property type="match status" value="1"/>
</dbReference>
<evidence type="ECO:0000256" key="1">
    <source>
        <dbReference type="SAM" id="MobiDB-lite"/>
    </source>
</evidence>
<feature type="compositionally biased region" description="Low complexity" evidence="1">
    <location>
        <begin position="45"/>
        <end position="61"/>
    </location>
</feature>
<reference evidence="2" key="1">
    <citation type="submission" date="2019-03" db="EMBL/GenBank/DDBJ databases">
        <title>Long read genome sequence of the mycoparasitic Pythium oligandrum ATCC 38472 isolated from sugarbeet rhizosphere.</title>
        <authorList>
            <person name="Gaulin E."/>
        </authorList>
    </citation>
    <scope>NUCLEOTIDE SEQUENCE</scope>
    <source>
        <strain evidence="2">ATCC 38472_TT</strain>
    </source>
</reference>
<keyword evidence="3" id="KW-1185">Reference proteome</keyword>